<dbReference type="InterPro" id="IPR023186">
    <property type="entry name" value="IUNH"/>
</dbReference>
<evidence type="ECO:0000313" key="4">
    <source>
        <dbReference type="EMBL" id="PVZ93403.1"/>
    </source>
</evidence>
<keyword evidence="2" id="KW-0326">Glycosidase</keyword>
<dbReference type="PANTHER" id="PTHR12304:SF4">
    <property type="entry name" value="URIDINE NUCLEOSIDASE"/>
    <property type="match status" value="1"/>
</dbReference>
<dbReference type="Gene3D" id="3.90.245.10">
    <property type="entry name" value="Ribonucleoside hydrolase-like"/>
    <property type="match status" value="1"/>
</dbReference>
<evidence type="ECO:0000313" key="5">
    <source>
        <dbReference type="Proteomes" id="UP000244893"/>
    </source>
</evidence>
<dbReference type="PANTHER" id="PTHR12304">
    <property type="entry name" value="INOSINE-URIDINE PREFERRING NUCLEOSIDE HYDROLASE"/>
    <property type="match status" value="1"/>
</dbReference>
<reference evidence="4 5" key="1">
    <citation type="submission" date="2018-05" db="EMBL/GenBank/DDBJ databases">
        <title>Amnibacterium sp. M8JJ-5, whole genome shotgun sequence.</title>
        <authorList>
            <person name="Tuo L."/>
        </authorList>
    </citation>
    <scope>NUCLEOTIDE SEQUENCE [LARGE SCALE GENOMIC DNA]</scope>
    <source>
        <strain evidence="4 5">M8JJ-5</strain>
    </source>
</reference>
<dbReference type="InterPro" id="IPR036452">
    <property type="entry name" value="Ribo_hydro-like"/>
</dbReference>
<organism evidence="4 5">
    <name type="scientific">Amnibacterium flavum</name>
    <dbReference type="NCBI Taxonomy" id="2173173"/>
    <lineage>
        <taxon>Bacteria</taxon>
        <taxon>Bacillati</taxon>
        <taxon>Actinomycetota</taxon>
        <taxon>Actinomycetes</taxon>
        <taxon>Micrococcales</taxon>
        <taxon>Microbacteriaceae</taxon>
        <taxon>Amnibacterium</taxon>
    </lineage>
</organism>
<protein>
    <submittedName>
        <fullName evidence="4">Nucleoside hydrolase</fullName>
    </submittedName>
</protein>
<name>A0A2V1HLA0_9MICO</name>
<dbReference type="OrthoDB" id="9797882at2"/>
<dbReference type="Pfam" id="PF01156">
    <property type="entry name" value="IU_nuc_hydro"/>
    <property type="match status" value="1"/>
</dbReference>
<keyword evidence="5" id="KW-1185">Reference proteome</keyword>
<dbReference type="SUPFAM" id="SSF53590">
    <property type="entry name" value="Nucleoside hydrolase"/>
    <property type="match status" value="1"/>
</dbReference>
<accession>A0A2V1HLA0</accession>
<dbReference type="AlphaFoldDB" id="A0A2V1HLA0"/>
<dbReference type="GO" id="GO:0006152">
    <property type="term" value="P:purine nucleoside catabolic process"/>
    <property type="evidence" value="ECO:0007669"/>
    <property type="project" value="TreeGrafter"/>
</dbReference>
<evidence type="ECO:0000259" key="3">
    <source>
        <dbReference type="Pfam" id="PF01156"/>
    </source>
</evidence>
<dbReference type="Proteomes" id="UP000244893">
    <property type="component" value="Unassembled WGS sequence"/>
</dbReference>
<dbReference type="GO" id="GO:0005829">
    <property type="term" value="C:cytosol"/>
    <property type="evidence" value="ECO:0007669"/>
    <property type="project" value="TreeGrafter"/>
</dbReference>
<keyword evidence="1 4" id="KW-0378">Hydrolase</keyword>
<dbReference type="GO" id="GO:0008477">
    <property type="term" value="F:purine nucleosidase activity"/>
    <property type="evidence" value="ECO:0007669"/>
    <property type="project" value="TreeGrafter"/>
</dbReference>
<comment type="caution">
    <text evidence="4">The sequence shown here is derived from an EMBL/GenBank/DDBJ whole genome shotgun (WGS) entry which is preliminary data.</text>
</comment>
<gene>
    <name evidence="4" type="ORF">DDQ50_15635</name>
</gene>
<evidence type="ECO:0000256" key="2">
    <source>
        <dbReference type="ARBA" id="ARBA00023295"/>
    </source>
</evidence>
<evidence type="ECO:0000256" key="1">
    <source>
        <dbReference type="ARBA" id="ARBA00022801"/>
    </source>
</evidence>
<feature type="domain" description="Inosine/uridine-preferring nucleoside hydrolase" evidence="3">
    <location>
        <begin position="13"/>
        <end position="309"/>
    </location>
</feature>
<proteinExistence type="predicted"/>
<dbReference type="RefSeq" id="WP_116757731.1">
    <property type="nucleotide sequence ID" value="NZ_JBHUEX010000001.1"/>
</dbReference>
<sequence length="331" mass="33689">MTPSGGAEGRAAIWADVDTGVDDALALLYLARSPRVDLVGVSAVAGNVDVDLALSNTAAVLDAIAAPAVPLHRGAAKPLLGPHRDATQFHGPGGLGAAVLPAARRPIDPRSAVEGLRDAVRARPGEITLLALGPLTNVALFLAAHPDDARGLRRIIAMTGALDGGNATASAEFNCWHDPEAVQIVIESPIPTTIFPLEMFGTATLPLAVAENWSDSAEPELALGSVWLKHCSLPGTGTVMLGDAAVACITAHPGLAKATTLPVEIDLAPGISRGRMVADRRGRIGEHEAHGGAALGTTAEIVTSVDAGALAAEYIAVLEGASARPDPARTP</sequence>
<dbReference type="EMBL" id="QEOP01000004">
    <property type="protein sequence ID" value="PVZ93403.1"/>
    <property type="molecule type" value="Genomic_DNA"/>
</dbReference>
<dbReference type="InterPro" id="IPR001910">
    <property type="entry name" value="Inosine/uridine_hydrolase_dom"/>
</dbReference>